<reference evidence="1 2" key="1">
    <citation type="submission" date="2014-12" db="EMBL/GenBank/DDBJ databases">
        <title>Draft genome sequences of 29 type strains of Enterococci.</title>
        <authorList>
            <person name="Zhong Z."/>
            <person name="Sun Z."/>
            <person name="Liu W."/>
            <person name="Zhang W."/>
            <person name="Zhang H."/>
        </authorList>
    </citation>
    <scope>NUCLEOTIDE SEQUENCE [LARGE SCALE GENOMIC DNA]</scope>
    <source>
        <strain evidence="1 2">DSM 17122</strain>
    </source>
</reference>
<dbReference type="EMBL" id="JXKQ01000002">
    <property type="protein sequence ID" value="OJG46389.1"/>
    <property type="molecule type" value="Genomic_DNA"/>
</dbReference>
<accession>A0A1L8TPZ0</accession>
<protein>
    <submittedName>
        <fullName evidence="1">Uncharacterized protein</fullName>
    </submittedName>
</protein>
<sequence>MIELKNIFFKPYECAHIYMKQDGKKLLVSNCYHIYRKHNEIA</sequence>
<evidence type="ECO:0000313" key="2">
    <source>
        <dbReference type="Proteomes" id="UP000182077"/>
    </source>
</evidence>
<name>A0A1L8TPZ0_9ENTE</name>
<keyword evidence="2" id="KW-1185">Reference proteome</keyword>
<comment type="caution">
    <text evidence="1">The sequence shown here is derived from an EMBL/GenBank/DDBJ whole genome shotgun (WGS) entry which is preliminary data.</text>
</comment>
<dbReference type="AlphaFoldDB" id="A0A1L8TPZ0"/>
<dbReference type="Proteomes" id="UP000182077">
    <property type="component" value="Unassembled WGS sequence"/>
</dbReference>
<organism evidence="1 2">
    <name type="scientific">Enterococcus hermanniensis</name>
    <dbReference type="NCBI Taxonomy" id="249189"/>
    <lineage>
        <taxon>Bacteria</taxon>
        <taxon>Bacillati</taxon>
        <taxon>Bacillota</taxon>
        <taxon>Bacilli</taxon>
        <taxon>Lactobacillales</taxon>
        <taxon>Enterococcaceae</taxon>
        <taxon>Enterococcus</taxon>
    </lineage>
</organism>
<gene>
    <name evidence="1" type="ORF">RV04_GL000817</name>
</gene>
<proteinExistence type="predicted"/>
<evidence type="ECO:0000313" key="1">
    <source>
        <dbReference type="EMBL" id="OJG46389.1"/>
    </source>
</evidence>